<proteinExistence type="predicted"/>
<comment type="caution">
    <text evidence="1">The sequence shown here is derived from an EMBL/GenBank/DDBJ whole genome shotgun (WGS) entry which is preliminary data.</text>
</comment>
<evidence type="ECO:0008006" key="3">
    <source>
        <dbReference type="Google" id="ProtNLM"/>
    </source>
</evidence>
<gene>
    <name evidence="1" type="ORF">H8S44_04525</name>
</gene>
<protein>
    <recommendedName>
        <fullName evidence="3">Com family DNA-binding transcriptional regulator</fullName>
    </recommendedName>
</protein>
<accession>A0A923RN50</accession>
<reference evidence="1" key="1">
    <citation type="submission" date="2020-08" db="EMBL/GenBank/DDBJ databases">
        <title>Genome public.</title>
        <authorList>
            <person name="Liu C."/>
            <person name="Sun Q."/>
        </authorList>
    </citation>
    <scope>NUCLEOTIDE SEQUENCE</scope>
    <source>
        <strain evidence="1">NSJ-68</strain>
    </source>
</reference>
<evidence type="ECO:0000313" key="1">
    <source>
        <dbReference type="EMBL" id="MBC5659035.1"/>
    </source>
</evidence>
<evidence type="ECO:0000313" key="2">
    <source>
        <dbReference type="Proteomes" id="UP000649345"/>
    </source>
</evidence>
<dbReference type="AlphaFoldDB" id="A0A923RN50"/>
<dbReference type="RefSeq" id="WP_186873089.1">
    <property type="nucleotide sequence ID" value="NZ_JACOOR010000002.1"/>
</dbReference>
<sequence>MTGTKDKRSRIEIRCRKCNQHMFDYLAGSVELEIKCCRCKRVMALRGMTEAMIRSQAVDDVWKI</sequence>
<keyword evidence="2" id="KW-1185">Reference proteome</keyword>
<name>A0A923RN50_9FIRM</name>
<dbReference type="EMBL" id="JACOOR010000002">
    <property type="protein sequence ID" value="MBC5659035.1"/>
    <property type="molecule type" value="Genomic_DNA"/>
</dbReference>
<dbReference type="Proteomes" id="UP000649345">
    <property type="component" value="Unassembled WGS sequence"/>
</dbReference>
<organism evidence="1 2">
    <name type="scientific">Anaerosacchariphilus hominis</name>
    <dbReference type="NCBI Taxonomy" id="2763017"/>
    <lineage>
        <taxon>Bacteria</taxon>
        <taxon>Bacillati</taxon>
        <taxon>Bacillota</taxon>
        <taxon>Clostridia</taxon>
        <taxon>Lachnospirales</taxon>
        <taxon>Lachnospiraceae</taxon>
        <taxon>Anaerosacchariphilus</taxon>
    </lineage>
</organism>